<keyword evidence="1" id="KW-0238">DNA-binding</keyword>
<dbReference type="NCBIfam" id="TIGR01439">
    <property type="entry name" value="lp_hng_hel_AbrB"/>
    <property type="match status" value="1"/>
</dbReference>
<dbReference type="SUPFAM" id="SSF89447">
    <property type="entry name" value="AbrB/MazE/MraZ-like"/>
    <property type="match status" value="1"/>
</dbReference>
<evidence type="ECO:0000256" key="1">
    <source>
        <dbReference type="PROSITE-ProRule" id="PRU01076"/>
    </source>
</evidence>
<sequence>MATTVTAKGQVTIPKPVRDMLGIVAGSKVDFHRAADGRVVLVRAADAGCRALSHLFPLPEIDIAGSLSWRFAA</sequence>
<geneLocation type="plasmid" evidence="3 4">
    <name>pRphaN771e</name>
</geneLocation>
<protein>
    <submittedName>
        <fullName evidence="3">AbrB/SpoV domain-containing protein</fullName>
    </submittedName>
</protein>
<keyword evidence="3" id="KW-0614">Plasmid</keyword>
<dbReference type="InterPro" id="IPR037914">
    <property type="entry name" value="SpoVT-AbrB_sf"/>
</dbReference>
<evidence type="ECO:0000259" key="2">
    <source>
        <dbReference type="PROSITE" id="PS51740"/>
    </source>
</evidence>
<gene>
    <name evidence="3" type="ORF">AMC81_PE00420</name>
</gene>
<dbReference type="EMBL" id="CP013573">
    <property type="protein sequence ID" value="ANL88666.1"/>
    <property type="molecule type" value="Genomic_DNA"/>
</dbReference>
<dbReference type="InterPro" id="IPR007159">
    <property type="entry name" value="SpoVT-AbrB_dom"/>
</dbReference>
<dbReference type="Pfam" id="PF04014">
    <property type="entry name" value="MazE_antitoxin"/>
    <property type="match status" value="1"/>
</dbReference>
<dbReference type="Proteomes" id="UP000078551">
    <property type="component" value="Plasmid pRphaN771e"/>
</dbReference>
<keyword evidence="4" id="KW-1185">Reference proteome</keyword>
<dbReference type="RefSeq" id="WP_037145824.1">
    <property type="nucleotide sequence ID" value="NZ_CP013546.1"/>
</dbReference>
<accession>A0ABN4QT76</accession>
<evidence type="ECO:0000313" key="4">
    <source>
        <dbReference type="Proteomes" id="UP000078551"/>
    </source>
</evidence>
<proteinExistence type="predicted"/>
<dbReference type="SMART" id="SM00966">
    <property type="entry name" value="SpoVT_AbrB"/>
    <property type="match status" value="1"/>
</dbReference>
<evidence type="ECO:0000313" key="3">
    <source>
        <dbReference type="EMBL" id="ANL88666.1"/>
    </source>
</evidence>
<dbReference type="PROSITE" id="PS51740">
    <property type="entry name" value="SPOVT_ABRB"/>
    <property type="match status" value="1"/>
</dbReference>
<dbReference type="Gene3D" id="2.10.260.10">
    <property type="match status" value="1"/>
</dbReference>
<reference evidence="3 4" key="1">
    <citation type="submission" date="2015-11" db="EMBL/GenBank/DDBJ databases">
        <title>The limits of bacterial species coexistence and the symbiotic plasmid transference in sympatric Rhizobium populations.</title>
        <authorList>
            <person name="Perez-Carrascal O.M."/>
            <person name="VanInsberghe D."/>
            <person name="Juarez S."/>
            <person name="Polz M.F."/>
            <person name="Vinuesa P."/>
            <person name="Gonzalez V."/>
        </authorList>
    </citation>
    <scope>NUCLEOTIDE SEQUENCE [LARGE SCALE GENOMIC DNA]</scope>
    <source>
        <strain evidence="3 4">N771</strain>
        <plasmid evidence="3 4">pRphaN771e</plasmid>
    </source>
</reference>
<organism evidence="3 4">
    <name type="scientific">Rhizobium phaseoli</name>
    <dbReference type="NCBI Taxonomy" id="396"/>
    <lineage>
        <taxon>Bacteria</taxon>
        <taxon>Pseudomonadati</taxon>
        <taxon>Pseudomonadota</taxon>
        <taxon>Alphaproteobacteria</taxon>
        <taxon>Hyphomicrobiales</taxon>
        <taxon>Rhizobiaceae</taxon>
        <taxon>Rhizobium/Agrobacterium group</taxon>
        <taxon>Rhizobium</taxon>
    </lineage>
</organism>
<feature type="domain" description="SpoVT-AbrB" evidence="2">
    <location>
        <begin position="1"/>
        <end position="46"/>
    </location>
</feature>
<name>A0ABN4QT76_9HYPH</name>